<organism evidence="1 2">
    <name type="scientific">Elaeophora elaphi</name>
    <dbReference type="NCBI Taxonomy" id="1147741"/>
    <lineage>
        <taxon>Eukaryota</taxon>
        <taxon>Metazoa</taxon>
        <taxon>Ecdysozoa</taxon>
        <taxon>Nematoda</taxon>
        <taxon>Chromadorea</taxon>
        <taxon>Rhabditida</taxon>
        <taxon>Spirurina</taxon>
        <taxon>Spiruromorpha</taxon>
        <taxon>Filarioidea</taxon>
        <taxon>Onchocercidae</taxon>
        <taxon>Elaeophora</taxon>
    </lineage>
</organism>
<dbReference type="STRING" id="1147741.A0A0R3RGW3"/>
<sequence>MQEFFLSFFFFACLLFQKDKTRRIFLIRNGEAADFGGLRNNGAFLNHNKLAKMDTSQAIVSVKRSGGFENYVDDPPLTQIGRASAELVGRSLSERNFHIHAIYTSPSLRCLQTAIAITSMLNCREPLRLRIEPALYEPLSFIGKVPQFLSPQDLQDNGYICDEQYVPVMSVNDLQSSLQWELRPGDIQMRVKKVVNRILSGRKQEGSILIISHAPMLDALYRVVTKRNDMPRTMGDMQRLIHYYPRCSMTILQFDPLTKMWENRQDIIPPLMYWHDNCAVNVPNFD</sequence>
<dbReference type="SMART" id="SM00855">
    <property type="entry name" value="PGAM"/>
    <property type="match status" value="1"/>
</dbReference>
<dbReference type="SUPFAM" id="SSF53254">
    <property type="entry name" value="Phosphoglycerate mutase-like"/>
    <property type="match status" value="1"/>
</dbReference>
<dbReference type="PANTHER" id="PTHR16469">
    <property type="entry name" value="UBIQUITIN-ASSOCIATED AND SH3 DOMAIN-CONTAINING BA-RELATED"/>
    <property type="match status" value="1"/>
</dbReference>
<dbReference type="WBParaSite" id="EEL_0000066001-mRNA-1">
    <property type="protein sequence ID" value="EEL_0000066001-mRNA-1"/>
    <property type="gene ID" value="EEL_0000066001"/>
</dbReference>
<dbReference type="Gene3D" id="3.40.50.1240">
    <property type="entry name" value="Phosphoglycerate mutase-like"/>
    <property type="match status" value="1"/>
</dbReference>
<dbReference type="PANTHER" id="PTHR16469:SF27">
    <property type="entry name" value="UBIQUITIN-ASSOCIATED AND SH3 DOMAIN-CONTAINING BA-RELATED"/>
    <property type="match status" value="1"/>
</dbReference>
<keyword evidence="1" id="KW-1185">Reference proteome</keyword>
<dbReference type="GO" id="GO:0016791">
    <property type="term" value="F:phosphatase activity"/>
    <property type="evidence" value="ECO:0007669"/>
    <property type="project" value="UniProtKB-ARBA"/>
</dbReference>
<reference evidence="2" key="1">
    <citation type="submission" date="2017-02" db="UniProtKB">
        <authorList>
            <consortium name="WormBaseParasite"/>
        </authorList>
    </citation>
    <scope>IDENTIFICATION</scope>
</reference>
<dbReference type="InterPro" id="IPR029033">
    <property type="entry name" value="His_PPase_superfam"/>
</dbReference>
<dbReference type="InterPro" id="IPR013078">
    <property type="entry name" value="His_Pase_superF_clade-1"/>
</dbReference>
<evidence type="ECO:0000313" key="1">
    <source>
        <dbReference type="Proteomes" id="UP000050640"/>
    </source>
</evidence>
<dbReference type="InterPro" id="IPR051710">
    <property type="entry name" value="Phosphatase_SH3-domain"/>
</dbReference>
<dbReference type="Proteomes" id="UP000050640">
    <property type="component" value="Unplaced"/>
</dbReference>
<protein>
    <submittedName>
        <fullName evidence="2">Phosphoglycerate mutase family protein</fullName>
    </submittedName>
</protein>
<evidence type="ECO:0000313" key="2">
    <source>
        <dbReference type="WBParaSite" id="EEL_0000066001-mRNA-1"/>
    </source>
</evidence>
<dbReference type="CDD" id="cd07067">
    <property type="entry name" value="HP_PGM_like"/>
    <property type="match status" value="1"/>
</dbReference>
<dbReference type="Pfam" id="PF00300">
    <property type="entry name" value="His_Phos_1"/>
    <property type="match status" value="1"/>
</dbReference>
<accession>A0A0R3RGW3</accession>
<proteinExistence type="predicted"/>
<dbReference type="AlphaFoldDB" id="A0A0R3RGW3"/>
<name>A0A0R3RGW3_9BILA</name>